<dbReference type="Gene3D" id="3.30.2310.20">
    <property type="entry name" value="RelE-like"/>
    <property type="match status" value="1"/>
</dbReference>
<gene>
    <name evidence="1" type="ORF">HMPREF9726_01641</name>
</gene>
<dbReference type="InterPro" id="IPR035093">
    <property type="entry name" value="RelE/ParE_toxin_dom_sf"/>
</dbReference>
<dbReference type="PANTHER" id="PTHR40266">
    <property type="entry name" value="TOXIN HIGB-1"/>
    <property type="match status" value="1"/>
</dbReference>
<dbReference type="Proteomes" id="UP000011705">
    <property type="component" value="Chromosome"/>
</dbReference>
<protein>
    <recommendedName>
        <fullName evidence="2">RelE/StbE family addiction module toxin</fullName>
    </recommendedName>
</protein>
<evidence type="ECO:0008006" key="2">
    <source>
        <dbReference type="Google" id="ProtNLM"/>
    </source>
</evidence>
<dbReference type="PANTHER" id="PTHR40266:SF2">
    <property type="entry name" value="TOXIN HIGB-1"/>
    <property type="match status" value="1"/>
</dbReference>
<dbReference type="HOGENOM" id="CLU_155111_1_1_12"/>
<reference evidence="1" key="1">
    <citation type="submission" date="2012-01" db="EMBL/GenBank/DDBJ databases">
        <title>The Genome Sequence of Treponema denticola H-22.</title>
        <authorList>
            <consortium name="The Broad Institute Genome Sequencing Platform"/>
            <person name="Earl A."/>
            <person name="Ward D."/>
            <person name="Feldgarden M."/>
            <person name="Gevers D."/>
            <person name="Blanton J.M."/>
            <person name="Fenno C.J."/>
            <person name="Baranova O.V."/>
            <person name="Mathney J."/>
            <person name="Dewhirst F.E."/>
            <person name="Izard J."/>
            <person name="Young S.K."/>
            <person name="Zeng Q."/>
            <person name="Gargeya S."/>
            <person name="Fitzgerald M."/>
            <person name="Haas B."/>
            <person name="Abouelleil A."/>
            <person name="Alvarado L."/>
            <person name="Arachchi H.M."/>
            <person name="Berlin A."/>
            <person name="Chapman S.B."/>
            <person name="Gearin G."/>
            <person name="Goldberg J."/>
            <person name="Griggs A."/>
            <person name="Gujja S."/>
            <person name="Hansen M."/>
            <person name="Heiman D."/>
            <person name="Howarth C."/>
            <person name="Larimer J."/>
            <person name="Lui A."/>
            <person name="MacDonald P.J.P."/>
            <person name="McCowen C."/>
            <person name="Montmayeur A."/>
            <person name="Murphy C."/>
            <person name="Neiman D."/>
            <person name="Pearson M."/>
            <person name="Priest M."/>
            <person name="Roberts A."/>
            <person name="Saif S."/>
            <person name="Shea T."/>
            <person name="Sisk P."/>
            <person name="Stolte C."/>
            <person name="Sykes S."/>
            <person name="Wortman J."/>
            <person name="Nusbaum C."/>
            <person name="Birren B."/>
        </authorList>
    </citation>
    <scope>NUCLEOTIDE SEQUENCE [LARGE SCALE GENOMIC DNA]</scope>
    <source>
        <strain evidence="1">H-22</strain>
    </source>
</reference>
<dbReference type="SUPFAM" id="SSF143011">
    <property type="entry name" value="RelE-like"/>
    <property type="match status" value="1"/>
</dbReference>
<dbReference type="PATRIC" id="fig|999432.5.peg.1701"/>
<dbReference type="EMBL" id="AGDV01000012">
    <property type="protein sequence ID" value="EMB33280.1"/>
    <property type="molecule type" value="Genomic_DNA"/>
</dbReference>
<dbReference type="InterPro" id="IPR007711">
    <property type="entry name" value="HigB-1"/>
</dbReference>
<comment type="caution">
    <text evidence="1">The sequence shown here is derived from an EMBL/GenBank/DDBJ whole genome shotgun (WGS) entry which is preliminary data.</text>
</comment>
<name>A0A0E2E499_TREDN</name>
<evidence type="ECO:0000313" key="1">
    <source>
        <dbReference type="EMBL" id="EMB33280.1"/>
    </source>
</evidence>
<sequence>MIKAAKVVEDLRIPPGNRLEKLVGNLDGFYSIRINDQWRIVFKFENGGAENVRITDYH</sequence>
<organism evidence="1">
    <name type="scientific">Treponema denticola H-22</name>
    <dbReference type="NCBI Taxonomy" id="999432"/>
    <lineage>
        <taxon>Bacteria</taxon>
        <taxon>Pseudomonadati</taxon>
        <taxon>Spirochaetota</taxon>
        <taxon>Spirochaetia</taxon>
        <taxon>Spirochaetales</taxon>
        <taxon>Treponemataceae</taxon>
        <taxon>Treponema</taxon>
    </lineage>
</organism>
<dbReference type="Pfam" id="PF05015">
    <property type="entry name" value="HigB-like_toxin"/>
    <property type="match status" value="1"/>
</dbReference>
<proteinExistence type="predicted"/>
<dbReference type="AlphaFoldDB" id="A0A0E2E499"/>
<accession>A0A0E2E499</accession>